<sequence>MAYFTRTGATTFTPTRHVGGAWKTDEQHVAPTLGLLTHLVELDRAARGRDDLAPTRLTFDIWGTYPLAPMETQVRVLRPGRGVELVEAEVACGGRRSVTLRAWLAAVADTRELEAGAPAPVPGPEATPSWDPTTDWPGDFVASIDVRRTMAGPGRGTVWVRTPHPLVEDEEVGGLARFAGLLDVANGMSVRVDPREVAFPNLDLTADLFRAPDGEWLGLDTTVTFGPAGAGLTSAVLHDVHGPVGVSNQSLVVRRRG</sequence>
<proteinExistence type="predicted"/>
<reference evidence="5" key="1">
    <citation type="journal article" date="2019" name="Int. J. Syst. Evol. Microbiol.">
        <title>The Global Catalogue of Microorganisms (GCM) 10K type strain sequencing project: providing services to taxonomists for standard genome sequencing and annotation.</title>
        <authorList>
            <consortium name="The Broad Institute Genomics Platform"/>
            <consortium name="The Broad Institute Genome Sequencing Center for Infectious Disease"/>
            <person name="Wu L."/>
            <person name="Ma J."/>
        </authorList>
    </citation>
    <scope>NUCLEOTIDE SEQUENCE [LARGE SCALE GENOMIC DNA]</scope>
    <source>
        <strain evidence="5">CCM 8653</strain>
    </source>
</reference>
<dbReference type="EMBL" id="BMDG01000012">
    <property type="protein sequence ID" value="GGI10821.1"/>
    <property type="molecule type" value="Genomic_DNA"/>
</dbReference>
<dbReference type="InterPro" id="IPR049449">
    <property type="entry name" value="TesB_ACOT8-like_N"/>
</dbReference>
<dbReference type="InterPro" id="IPR029069">
    <property type="entry name" value="HotDog_dom_sf"/>
</dbReference>
<evidence type="ECO:0000259" key="2">
    <source>
        <dbReference type="Pfam" id="PF13622"/>
    </source>
</evidence>
<evidence type="ECO:0000313" key="5">
    <source>
        <dbReference type="Proteomes" id="UP000632535"/>
    </source>
</evidence>
<dbReference type="RefSeq" id="WP_188524822.1">
    <property type="nucleotide sequence ID" value="NZ_BMDG01000012.1"/>
</dbReference>
<name>A0ABQ2BBP5_9MICO</name>
<dbReference type="Gene3D" id="2.40.160.210">
    <property type="entry name" value="Acyl-CoA thioesterase, double hotdog domain"/>
    <property type="match status" value="1"/>
</dbReference>
<feature type="domain" description="Acyl-CoA thioesterase-like C-terminal" evidence="3">
    <location>
        <begin position="124"/>
        <end position="253"/>
    </location>
</feature>
<evidence type="ECO:0000313" key="4">
    <source>
        <dbReference type="EMBL" id="GGI10821.1"/>
    </source>
</evidence>
<accession>A0ABQ2BBP5</accession>
<gene>
    <name evidence="4" type="ORF">GCM10007368_33140</name>
</gene>
<dbReference type="Proteomes" id="UP000632535">
    <property type="component" value="Unassembled WGS sequence"/>
</dbReference>
<dbReference type="InterPro" id="IPR049450">
    <property type="entry name" value="ACOT8-like_C"/>
</dbReference>
<protein>
    <submittedName>
        <fullName evidence="4">Thioesterase</fullName>
    </submittedName>
</protein>
<dbReference type="Pfam" id="PF13622">
    <property type="entry name" value="4HBT_3"/>
    <property type="match status" value="1"/>
</dbReference>
<evidence type="ECO:0000259" key="3">
    <source>
        <dbReference type="Pfam" id="PF20789"/>
    </source>
</evidence>
<evidence type="ECO:0000256" key="1">
    <source>
        <dbReference type="SAM" id="MobiDB-lite"/>
    </source>
</evidence>
<keyword evidence="5" id="KW-1185">Reference proteome</keyword>
<organism evidence="4 5">
    <name type="scientific">Isoptericola cucumis</name>
    <dbReference type="NCBI Taxonomy" id="1776856"/>
    <lineage>
        <taxon>Bacteria</taxon>
        <taxon>Bacillati</taxon>
        <taxon>Actinomycetota</taxon>
        <taxon>Actinomycetes</taxon>
        <taxon>Micrococcales</taxon>
        <taxon>Promicromonosporaceae</taxon>
        <taxon>Isoptericola</taxon>
    </lineage>
</organism>
<feature type="domain" description="Acyl-CoA thioesterase-like N-terminal HotDog" evidence="2">
    <location>
        <begin position="21"/>
        <end position="104"/>
    </location>
</feature>
<comment type="caution">
    <text evidence="4">The sequence shown here is derived from an EMBL/GenBank/DDBJ whole genome shotgun (WGS) entry which is preliminary data.</text>
</comment>
<dbReference type="InterPro" id="IPR042171">
    <property type="entry name" value="Acyl-CoA_hotdog"/>
</dbReference>
<dbReference type="SUPFAM" id="SSF54637">
    <property type="entry name" value="Thioesterase/thiol ester dehydrase-isomerase"/>
    <property type="match status" value="1"/>
</dbReference>
<dbReference type="Pfam" id="PF20789">
    <property type="entry name" value="4HBT_3C"/>
    <property type="match status" value="1"/>
</dbReference>
<feature type="region of interest" description="Disordered" evidence="1">
    <location>
        <begin position="115"/>
        <end position="134"/>
    </location>
</feature>